<dbReference type="InterPro" id="IPR035391">
    <property type="entry name" value="Arylsulfotran_N"/>
</dbReference>
<gene>
    <name evidence="2" type="ORF">ERS852407_02976</name>
</gene>
<evidence type="ECO:0000313" key="3">
    <source>
        <dbReference type="Proteomes" id="UP000095651"/>
    </source>
</evidence>
<dbReference type="PANTHER" id="PTHR35340:SF10">
    <property type="entry name" value="CYTOPLASMIC PROTEIN"/>
    <property type="match status" value="1"/>
</dbReference>
<dbReference type="RefSeq" id="WP_055656301.1">
    <property type="nucleotide sequence ID" value="NZ_CABIXC010000007.1"/>
</dbReference>
<evidence type="ECO:0000313" key="2">
    <source>
        <dbReference type="EMBL" id="CUO49014.1"/>
    </source>
</evidence>
<dbReference type="PANTHER" id="PTHR35340">
    <property type="entry name" value="PQQ ENZYME REPEAT PROTEIN-RELATED"/>
    <property type="match status" value="1"/>
</dbReference>
<protein>
    <submittedName>
        <fullName evidence="2">Arylsulfotransferase (ASST)</fullName>
    </submittedName>
</protein>
<dbReference type="EMBL" id="CYZE01000007">
    <property type="protein sequence ID" value="CUO49014.1"/>
    <property type="molecule type" value="Genomic_DNA"/>
</dbReference>
<dbReference type="Proteomes" id="UP000095651">
    <property type="component" value="Unassembled WGS sequence"/>
</dbReference>
<keyword evidence="2" id="KW-0808">Transferase</keyword>
<dbReference type="Pfam" id="PF05935">
    <property type="entry name" value="Arylsulfotrans"/>
    <property type="match status" value="1"/>
</dbReference>
<reference evidence="2 3" key="1">
    <citation type="submission" date="2015-09" db="EMBL/GenBank/DDBJ databases">
        <authorList>
            <consortium name="Pathogen Informatics"/>
        </authorList>
    </citation>
    <scope>NUCLEOTIDE SEQUENCE [LARGE SCALE GENOMIC DNA]</scope>
    <source>
        <strain evidence="2 3">2789STDY5608850</strain>
    </source>
</reference>
<dbReference type="GO" id="GO:0004062">
    <property type="term" value="F:aryl sulfotransferase activity"/>
    <property type="evidence" value="ECO:0007669"/>
    <property type="project" value="InterPro"/>
</dbReference>
<accession>A0A174FFM4</accession>
<dbReference type="AlphaFoldDB" id="A0A174FFM4"/>
<dbReference type="InterPro" id="IPR038477">
    <property type="entry name" value="ASST_N_sf"/>
</dbReference>
<feature type="domain" description="Arylsulfotransferase N-terminal" evidence="1">
    <location>
        <begin position="37"/>
        <end position="112"/>
    </location>
</feature>
<organism evidence="2 3">
    <name type="scientific">Hungatella hathewayi</name>
    <dbReference type="NCBI Taxonomy" id="154046"/>
    <lineage>
        <taxon>Bacteria</taxon>
        <taxon>Bacillati</taxon>
        <taxon>Bacillota</taxon>
        <taxon>Clostridia</taxon>
        <taxon>Lachnospirales</taxon>
        <taxon>Lachnospiraceae</taxon>
        <taxon>Hungatella</taxon>
    </lineage>
</organism>
<dbReference type="InterPro" id="IPR010262">
    <property type="entry name" value="Arylsulfotransferase_bact"/>
</dbReference>
<sequence length="620" mass="70892">MSVKYSFEDHIVNRQYEAEQEMLKEFEAGNYTIANPLVKYNAYLVNPLSAVVCFHTEKETAITVTVLGKTPQGNISHTFPKAKKHVLPIVGLYSDYQNRVEIRAYRGESNIITIDVPDVFDGKEVIYSMDTTPEYLQDNIILVSPAGEDLAVGFDYAGDARWHMTIPCVFDVKRLKNGNLIMGSHRVIQMPYYMSGLYEISPCGKIYKEFRLPGGYHHDEFEMEDGNLLSLTDDLTSETVEDMCVLIDRNTGEILKTWDYKKFLDPKKVSKSGSWSDHDWFHNNAVWYDKNTNSLTFSGRHIDSMVNIDYETGELNWIIGDPEGWPEEMQKYFFKPVGNNFGWQYEQHACVITPDGDVMCFDNHHYGSKNPEKYLAAKDNYSRGVRYKINTDDMTIEQVWQYGKDRGAEFFSPYICNVEYYNEGHYMVHSGGIAYDTEGNPSEALGAFAKDQGGRLESITVEICDNKKMLDLHVPGNYYRGEKLKLYSDGINLELGKGQILGEMGVTKEFDTEIPLEPSGEMLPESCNARIEDEIDRFTFFSRFEKGQLVMLLLEQGEEVHRYFISTTAVPFLAMCCGTFLDSDDRNTRTNINKTGLKGTYDLRVIIDDKKYETGVTISC</sequence>
<dbReference type="InterPro" id="IPR053143">
    <property type="entry name" value="Arylsulfate_ST"/>
</dbReference>
<dbReference type="Gene3D" id="2.60.40.3100">
    <property type="entry name" value="Arylsulphate sulphotransferase monomer, N-terminal domain"/>
    <property type="match status" value="1"/>
</dbReference>
<name>A0A174FFM4_9FIRM</name>
<proteinExistence type="predicted"/>
<dbReference type="Pfam" id="PF17425">
    <property type="entry name" value="Arylsulfotran_N"/>
    <property type="match status" value="1"/>
</dbReference>
<evidence type="ECO:0000259" key="1">
    <source>
        <dbReference type="Pfam" id="PF17425"/>
    </source>
</evidence>